<organism evidence="9 10">
    <name type="scientific">Parascaris univalens</name>
    <name type="common">Nematode worm</name>
    <dbReference type="NCBI Taxonomy" id="6257"/>
    <lineage>
        <taxon>Eukaryota</taxon>
        <taxon>Metazoa</taxon>
        <taxon>Ecdysozoa</taxon>
        <taxon>Nematoda</taxon>
        <taxon>Chromadorea</taxon>
        <taxon>Rhabditida</taxon>
        <taxon>Spirurina</taxon>
        <taxon>Ascaridomorpha</taxon>
        <taxon>Ascaridoidea</taxon>
        <taxon>Ascarididae</taxon>
        <taxon>Parascaris</taxon>
    </lineage>
</organism>
<feature type="binding site" evidence="7">
    <location>
        <position position="109"/>
    </location>
    <ligand>
        <name>Zn(2+)</name>
        <dbReference type="ChEBI" id="CHEBI:29105"/>
        <note>catalytic</note>
    </ligand>
</feature>
<keyword evidence="5 7" id="KW-0862">Zinc</keyword>
<evidence type="ECO:0000256" key="8">
    <source>
        <dbReference type="RuleBase" id="RU366077"/>
    </source>
</evidence>
<keyword evidence="2 8" id="KW-0645">Protease</keyword>
<evidence type="ECO:0000256" key="6">
    <source>
        <dbReference type="ARBA" id="ARBA00023049"/>
    </source>
</evidence>
<proteinExistence type="inferred from homology"/>
<dbReference type="Pfam" id="PF01457">
    <property type="entry name" value="Peptidase_M8"/>
    <property type="match status" value="1"/>
</dbReference>
<evidence type="ECO:0000313" key="10">
    <source>
        <dbReference type="WBParaSite" id="PgR011_g187_t01"/>
    </source>
</evidence>
<dbReference type="GO" id="GO:0004222">
    <property type="term" value="F:metalloendopeptidase activity"/>
    <property type="evidence" value="ECO:0007669"/>
    <property type="project" value="UniProtKB-UniRule"/>
</dbReference>
<keyword evidence="4 8" id="KW-0378">Hydrolase</keyword>
<reference evidence="10" key="1">
    <citation type="submission" date="2022-11" db="UniProtKB">
        <authorList>
            <consortium name="WormBaseParasite"/>
        </authorList>
    </citation>
    <scope>IDENTIFICATION</scope>
</reference>
<keyword evidence="6 7" id="KW-0482">Metalloprotease</keyword>
<dbReference type="InterPro" id="IPR001577">
    <property type="entry name" value="Peptidase_M8"/>
</dbReference>
<keyword evidence="3 7" id="KW-0479">Metal-binding</keyword>
<dbReference type="Gene3D" id="3.90.132.10">
    <property type="entry name" value="Leishmanolysin , domain 2"/>
    <property type="match status" value="1"/>
</dbReference>
<dbReference type="GO" id="GO:0005737">
    <property type="term" value="C:cytoplasm"/>
    <property type="evidence" value="ECO:0007669"/>
    <property type="project" value="TreeGrafter"/>
</dbReference>
<evidence type="ECO:0000256" key="3">
    <source>
        <dbReference type="ARBA" id="ARBA00022723"/>
    </source>
</evidence>
<accession>A0A915ARS2</accession>
<dbReference type="Proteomes" id="UP000887569">
    <property type="component" value="Unplaced"/>
</dbReference>
<dbReference type="PANTHER" id="PTHR10942:SF44">
    <property type="entry name" value="LEISHMANOLYSIN-LIKE PEPTIDASE"/>
    <property type="match status" value="1"/>
</dbReference>
<dbReference type="GO" id="GO:0016020">
    <property type="term" value="C:membrane"/>
    <property type="evidence" value="ECO:0007669"/>
    <property type="project" value="InterPro"/>
</dbReference>
<evidence type="ECO:0000256" key="4">
    <source>
        <dbReference type="ARBA" id="ARBA00022801"/>
    </source>
</evidence>
<dbReference type="EC" id="3.4.24.-" evidence="8"/>
<protein>
    <recommendedName>
        <fullName evidence="8">Leishmanolysin-like peptidase</fullName>
        <ecNumber evidence="8">3.4.24.-</ecNumber>
    </recommendedName>
</protein>
<dbReference type="WBParaSite" id="PgR011_g187_t01">
    <property type="protein sequence ID" value="PgR011_g187_t01"/>
    <property type="gene ID" value="PgR011_g187"/>
</dbReference>
<dbReference type="PANTHER" id="PTHR10942">
    <property type="entry name" value="LEISHMANOLYSIN-LIKE PEPTIDASE"/>
    <property type="match status" value="1"/>
</dbReference>
<dbReference type="GO" id="GO:0046872">
    <property type="term" value="F:metal ion binding"/>
    <property type="evidence" value="ECO:0007669"/>
    <property type="project" value="UniProtKB-KW"/>
</dbReference>
<evidence type="ECO:0000256" key="7">
    <source>
        <dbReference type="PIRSR" id="PIRSR601577-2"/>
    </source>
</evidence>
<evidence type="ECO:0000256" key="2">
    <source>
        <dbReference type="ARBA" id="ARBA00022670"/>
    </source>
</evidence>
<evidence type="ECO:0000256" key="5">
    <source>
        <dbReference type="ARBA" id="ARBA00022833"/>
    </source>
</evidence>
<comment type="cofactor">
    <cofactor evidence="7 8">
        <name>Zn(2+)</name>
        <dbReference type="ChEBI" id="CHEBI:29105"/>
    </cofactor>
    <text evidence="7 8">Binds 1 zinc ion per subunit.</text>
</comment>
<keyword evidence="9" id="KW-1185">Reference proteome</keyword>
<dbReference type="GO" id="GO:0007155">
    <property type="term" value="P:cell adhesion"/>
    <property type="evidence" value="ECO:0007669"/>
    <property type="project" value="InterPro"/>
</dbReference>
<name>A0A915ARS2_PARUN</name>
<evidence type="ECO:0000313" key="9">
    <source>
        <dbReference type="Proteomes" id="UP000887569"/>
    </source>
</evidence>
<sequence length="331" mass="38433">MEQHSLFSYRPISARLFICPDNPRWKMLKSARDLFLHEFMHALGFGLIIPKGDMPMIKERTFIWRYIKDAQIVTTHYMDFQSDALRFARAHFGCDELEGIEAEDEKKIHLSEYIYGNELMTPVLANGRNFFTRISASILESTMLGSISWYKANSSYVDAETAAYWYGYKWGCEFVRESCFSYIAAMNRHRRAIAFPFCEQQNLLNTIQSILQRQLHPSYDVCFSNGTSEKRLSVRCNLLTKIRLMKSSIGLTALPLTIQLGEPQFSWIRFYGSEDINRYCPFVQEVVHDWMPDLPENAVVVDCSMVKVKSENYLPTEIVGNNYFAVPKSIF</sequence>
<evidence type="ECO:0000256" key="1">
    <source>
        <dbReference type="ARBA" id="ARBA00005860"/>
    </source>
</evidence>
<dbReference type="GO" id="GO:0006508">
    <property type="term" value="P:proteolysis"/>
    <property type="evidence" value="ECO:0007669"/>
    <property type="project" value="UniProtKB-KW"/>
</dbReference>
<dbReference type="AlphaFoldDB" id="A0A915ARS2"/>
<comment type="similarity">
    <text evidence="1 8">Belongs to the peptidase M8 family.</text>
</comment>
<dbReference type="SUPFAM" id="SSF55486">
    <property type="entry name" value="Metalloproteases ('zincins'), catalytic domain"/>
    <property type="match status" value="1"/>
</dbReference>